<keyword evidence="2" id="KW-0805">Transcription regulation</keyword>
<evidence type="ECO:0000259" key="6">
    <source>
        <dbReference type="PROSITE" id="PS50066"/>
    </source>
</evidence>
<comment type="subcellular location">
    <subcellularLocation>
        <location evidence="1">Nucleus</location>
    </subcellularLocation>
</comment>
<dbReference type="SUPFAM" id="SSF55455">
    <property type="entry name" value="SRF-like"/>
    <property type="match status" value="1"/>
</dbReference>
<dbReference type="GO" id="GO:0005634">
    <property type="term" value="C:nucleus"/>
    <property type="evidence" value="ECO:0007669"/>
    <property type="project" value="UniProtKB-SubCell"/>
</dbReference>
<dbReference type="PROSITE" id="PS50066">
    <property type="entry name" value="MADS_BOX_2"/>
    <property type="match status" value="1"/>
</dbReference>
<organism evidence="7 8">
    <name type="scientific">Dovyalis caffra</name>
    <dbReference type="NCBI Taxonomy" id="77055"/>
    <lineage>
        <taxon>Eukaryota</taxon>
        <taxon>Viridiplantae</taxon>
        <taxon>Streptophyta</taxon>
        <taxon>Embryophyta</taxon>
        <taxon>Tracheophyta</taxon>
        <taxon>Spermatophyta</taxon>
        <taxon>Magnoliopsida</taxon>
        <taxon>eudicotyledons</taxon>
        <taxon>Gunneridae</taxon>
        <taxon>Pentapetalae</taxon>
        <taxon>rosids</taxon>
        <taxon>fabids</taxon>
        <taxon>Malpighiales</taxon>
        <taxon>Salicaceae</taxon>
        <taxon>Flacourtieae</taxon>
        <taxon>Dovyalis</taxon>
    </lineage>
</organism>
<evidence type="ECO:0000256" key="4">
    <source>
        <dbReference type="ARBA" id="ARBA00023163"/>
    </source>
</evidence>
<dbReference type="PANTHER" id="PTHR11945:SF725">
    <property type="entry name" value="AGAMOUS-LIKE 58-RELATED"/>
    <property type="match status" value="1"/>
</dbReference>
<protein>
    <recommendedName>
        <fullName evidence="6">MADS-box domain-containing protein</fullName>
    </recommendedName>
</protein>
<dbReference type="Pfam" id="PF00319">
    <property type="entry name" value="SRF-TF"/>
    <property type="match status" value="1"/>
</dbReference>
<evidence type="ECO:0000256" key="5">
    <source>
        <dbReference type="ARBA" id="ARBA00023242"/>
    </source>
</evidence>
<dbReference type="PRINTS" id="PR00404">
    <property type="entry name" value="MADSDOMAIN"/>
</dbReference>
<feature type="domain" description="MADS-box" evidence="6">
    <location>
        <begin position="1"/>
        <end position="56"/>
    </location>
</feature>
<sequence length="167" mass="19092">MEMKRIENQGDRLVTFSKRKSGIYKIASELITLTGAEIAVVVFSPAGKPFSFGYPSVESVINRFLGRDPPNNDNTHLMEAHRRVRIESLTQKQNEIVSQLDSDMEKGQKLKEKLIDDERKGWWDTPLEELNVQELIELENKFKTLHMMLCNKVMDINNGDPSSSQAP</sequence>
<dbReference type="Proteomes" id="UP001314170">
    <property type="component" value="Unassembled WGS sequence"/>
</dbReference>
<dbReference type="GO" id="GO:0000981">
    <property type="term" value="F:DNA-binding transcription factor activity, RNA polymerase II-specific"/>
    <property type="evidence" value="ECO:0007669"/>
    <property type="project" value="TreeGrafter"/>
</dbReference>
<dbReference type="EMBL" id="CAWUPB010000893">
    <property type="protein sequence ID" value="CAK7328506.1"/>
    <property type="molecule type" value="Genomic_DNA"/>
</dbReference>
<dbReference type="GO" id="GO:0046983">
    <property type="term" value="F:protein dimerization activity"/>
    <property type="evidence" value="ECO:0007669"/>
    <property type="project" value="InterPro"/>
</dbReference>
<gene>
    <name evidence="7" type="ORF">DCAF_LOCUS6231</name>
</gene>
<dbReference type="InterPro" id="IPR036879">
    <property type="entry name" value="TF_MADSbox_sf"/>
</dbReference>
<dbReference type="FunFam" id="3.40.1810.10:FF:000006">
    <property type="entry name" value="Agamous-like MADS-box protein AGL62"/>
    <property type="match status" value="1"/>
</dbReference>
<evidence type="ECO:0000313" key="7">
    <source>
        <dbReference type="EMBL" id="CAK7328506.1"/>
    </source>
</evidence>
<keyword evidence="4" id="KW-0804">Transcription</keyword>
<keyword evidence="8" id="KW-1185">Reference proteome</keyword>
<dbReference type="SMART" id="SM00432">
    <property type="entry name" value="MADS"/>
    <property type="match status" value="1"/>
</dbReference>
<evidence type="ECO:0000256" key="1">
    <source>
        <dbReference type="ARBA" id="ARBA00004123"/>
    </source>
</evidence>
<dbReference type="PANTHER" id="PTHR11945">
    <property type="entry name" value="MADS BOX PROTEIN"/>
    <property type="match status" value="1"/>
</dbReference>
<keyword evidence="5" id="KW-0539">Nucleus</keyword>
<evidence type="ECO:0000256" key="3">
    <source>
        <dbReference type="ARBA" id="ARBA00023125"/>
    </source>
</evidence>
<evidence type="ECO:0000256" key="2">
    <source>
        <dbReference type="ARBA" id="ARBA00023015"/>
    </source>
</evidence>
<dbReference type="Gene3D" id="3.40.1810.10">
    <property type="entry name" value="Transcription factor, MADS-box"/>
    <property type="match status" value="1"/>
</dbReference>
<evidence type="ECO:0000313" key="8">
    <source>
        <dbReference type="Proteomes" id="UP001314170"/>
    </source>
</evidence>
<dbReference type="InterPro" id="IPR002100">
    <property type="entry name" value="TF_MADSbox"/>
</dbReference>
<proteinExistence type="predicted"/>
<reference evidence="7 8" key="1">
    <citation type="submission" date="2024-01" db="EMBL/GenBank/DDBJ databases">
        <authorList>
            <person name="Waweru B."/>
        </authorList>
    </citation>
    <scope>NUCLEOTIDE SEQUENCE [LARGE SCALE GENOMIC DNA]</scope>
</reference>
<accession>A0AAV1R852</accession>
<dbReference type="AlphaFoldDB" id="A0AAV1R852"/>
<name>A0AAV1R852_9ROSI</name>
<keyword evidence="3" id="KW-0238">DNA-binding</keyword>
<comment type="caution">
    <text evidence="7">The sequence shown here is derived from an EMBL/GenBank/DDBJ whole genome shotgun (WGS) entry which is preliminary data.</text>
</comment>
<dbReference type="GO" id="GO:0000978">
    <property type="term" value="F:RNA polymerase II cis-regulatory region sequence-specific DNA binding"/>
    <property type="evidence" value="ECO:0007669"/>
    <property type="project" value="TreeGrafter"/>
</dbReference>